<dbReference type="AlphaFoldDB" id="A0A251RRG0"/>
<organism evidence="2 3">
    <name type="scientific">Helianthus annuus</name>
    <name type="common">Common sunflower</name>
    <dbReference type="NCBI Taxonomy" id="4232"/>
    <lineage>
        <taxon>Eukaryota</taxon>
        <taxon>Viridiplantae</taxon>
        <taxon>Streptophyta</taxon>
        <taxon>Embryophyta</taxon>
        <taxon>Tracheophyta</taxon>
        <taxon>Spermatophyta</taxon>
        <taxon>Magnoliopsida</taxon>
        <taxon>eudicotyledons</taxon>
        <taxon>Gunneridae</taxon>
        <taxon>Pentapetalae</taxon>
        <taxon>asterids</taxon>
        <taxon>campanulids</taxon>
        <taxon>Asterales</taxon>
        <taxon>Asteraceae</taxon>
        <taxon>Asteroideae</taxon>
        <taxon>Heliantheae alliance</taxon>
        <taxon>Heliantheae</taxon>
        <taxon>Helianthus</taxon>
    </lineage>
</organism>
<evidence type="ECO:0000313" key="3">
    <source>
        <dbReference type="Proteomes" id="UP000215914"/>
    </source>
</evidence>
<sequence length="57" mass="6489">MVISRFYLKCLLIIIKPKKYIFTLTSPIPHSSPRISLLLSPSIFNQPPLPPPPLYPT</sequence>
<gene>
    <name evidence="2" type="ORF">HannXRQ_Chr17g0554871</name>
    <name evidence="1" type="ORF">HanXRQr2_Chr17g0810811</name>
</gene>
<protein>
    <submittedName>
        <fullName evidence="2">Uncharacterized protein</fullName>
    </submittedName>
</protein>
<proteinExistence type="predicted"/>
<dbReference type="Proteomes" id="UP000215914">
    <property type="component" value="Chromosome 17"/>
</dbReference>
<dbReference type="InParanoid" id="A0A251RRG0"/>
<reference evidence="1" key="3">
    <citation type="submission" date="2020-06" db="EMBL/GenBank/DDBJ databases">
        <title>Helianthus annuus Genome sequencing and assembly Release 2.</title>
        <authorList>
            <person name="Gouzy J."/>
            <person name="Langlade N."/>
            <person name="Munos S."/>
        </authorList>
    </citation>
    <scope>NUCLEOTIDE SEQUENCE</scope>
    <source>
        <tissue evidence="1">Leaves</tissue>
    </source>
</reference>
<evidence type="ECO:0000313" key="1">
    <source>
        <dbReference type="EMBL" id="KAF5756115.1"/>
    </source>
</evidence>
<reference evidence="1 3" key="1">
    <citation type="journal article" date="2017" name="Nature">
        <title>The sunflower genome provides insights into oil metabolism, flowering and Asterid evolution.</title>
        <authorList>
            <person name="Badouin H."/>
            <person name="Gouzy J."/>
            <person name="Grassa C.J."/>
            <person name="Murat F."/>
            <person name="Staton S.E."/>
            <person name="Cottret L."/>
            <person name="Lelandais-Briere C."/>
            <person name="Owens G.L."/>
            <person name="Carrere S."/>
            <person name="Mayjonade B."/>
            <person name="Legrand L."/>
            <person name="Gill N."/>
            <person name="Kane N.C."/>
            <person name="Bowers J.E."/>
            <person name="Hubner S."/>
            <person name="Bellec A."/>
            <person name="Berard A."/>
            <person name="Berges H."/>
            <person name="Blanchet N."/>
            <person name="Boniface M.C."/>
            <person name="Brunel D."/>
            <person name="Catrice O."/>
            <person name="Chaidir N."/>
            <person name="Claudel C."/>
            <person name="Donnadieu C."/>
            <person name="Faraut T."/>
            <person name="Fievet G."/>
            <person name="Helmstetter N."/>
            <person name="King M."/>
            <person name="Knapp S.J."/>
            <person name="Lai Z."/>
            <person name="Le Paslier M.C."/>
            <person name="Lippi Y."/>
            <person name="Lorenzon L."/>
            <person name="Mandel J.R."/>
            <person name="Marage G."/>
            <person name="Marchand G."/>
            <person name="Marquand E."/>
            <person name="Bret-Mestries E."/>
            <person name="Morien E."/>
            <person name="Nambeesan S."/>
            <person name="Nguyen T."/>
            <person name="Pegot-Espagnet P."/>
            <person name="Pouilly N."/>
            <person name="Raftis F."/>
            <person name="Sallet E."/>
            <person name="Schiex T."/>
            <person name="Thomas J."/>
            <person name="Vandecasteele C."/>
            <person name="Vares D."/>
            <person name="Vear F."/>
            <person name="Vautrin S."/>
            <person name="Crespi M."/>
            <person name="Mangin B."/>
            <person name="Burke J.M."/>
            <person name="Salse J."/>
            <person name="Munos S."/>
            <person name="Vincourt P."/>
            <person name="Rieseberg L.H."/>
            <person name="Langlade N.B."/>
        </authorList>
    </citation>
    <scope>NUCLEOTIDE SEQUENCE [LARGE SCALE GENOMIC DNA]</scope>
    <source>
        <strain evidence="3">cv. SF193</strain>
        <tissue evidence="1">Leaves</tissue>
    </source>
</reference>
<evidence type="ECO:0000313" key="2">
    <source>
        <dbReference type="EMBL" id="OTF86811.1"/>
    </source>
</evidence>
<reference evidence="2" key="2">
    <citation type="submission" date="2017-02" db="EMBL/GenBank/DDBJ databases">
        <title>Sunflower complete genome.</title>
        <authorList>
            <person name="Langlade N."/>
            <person name="Munos S."/>
        </authorList>
    </citation>
    <scope>NUCLEOTIDE SEQUENCE [LARGE SCALE GENOMIC DNA]</scope>
    <source>
        <tissue evidence="2">Leaves</tissue>
    </source>
</reference>
<accession>A0A251RRG0</accession>
<dbReference type="EMBL" id="CM007906">
    <property type="protein sequence ID" value="OTF86811.1"/>
    <property type="molecule type" value="Genomic_DNA"/>
</dbReference>
<name>A0A251RRG0_HELAN</name>
<dbReference type="EMBL" id="MNCJ02000332">
    <property type="protein sequence ID" value="KAF5756115.1"/>
    <property type="molecule type" value="Genomic_DNA"/>
</dbReference>
<keyword evidence="3" id="KW-1185">Reference proteome</keyword>
<dbReference type="Gramene" id="mRNA:HanXRQr2_Chr17g0810811">
    <property type="protein sequence ID" value="CDS:HanXRQr2_Chr17g0810811.1"/>
    <property type="gene ID" value="HanXRQr2_Chr17g0810811"/>
</dbReference>